<dbReference type="CDD" id="cd04724">
    <property type="entry name" value="Tryptophan_synthase_alpha"/>
    <property type="match status" value="1"/>
</dbReference>
<gene>
    <name evidence="9 11" type="primary">trpA</name>
    <name evidence="11" type="ORF">CAT723_18470</name>
</gene>
<evidence type="ECO:0000256" key="7">
    <source>
        <dbReference type="ARBA" id="ARBA00023239"/>
    </source>
</evidence>
<dbReference type="InterPro" id="IPR018204">
    <property type="entry name" value="Trp_synthase_alpha_AS"/>
</dbReference>
<dbReference type="Pfam" id="PF00290">
    <property type="entry name" value="Trp_syntA"/>
    <property type="match status" value="1"/>
</dbReference>
<accession>A0AAV5G9J8</accession>
<dbReference type="InterPro" id="IPR013785">
    <property type="entry name" value="Aldolase_TIM"/>
</dbReference>
<dbReference type="HAMAP" id="MF_00131">
    <property type="entry name" value="Trp_synth_alpha"/>
    <property type="match status" value="1"/>
</dbReference>
<comment type="similarity">
    <text evidence="9 10">Belongs to the TrpA family.</text>
</comment>
<dbReference type="Proteomes" id="UP001054925">
    <property type="component" value="Unassembled WGS sequence"/>
</dbReference>
<dbReference type="RefSeq" id="WP_003846975.1">
    <property type="nucleotide sequence ID" value="NZ_BQKK01000004.1"/>
</dbReference>
<dbReference type="EC" id="4.2.1.20" evidence="9"/>
<comment type="subunit">
    <text evidence="3 9">Tetramer of two alpha and two beta chains.</text>
</comment>
<dbReference type="SUPFAM" id="SSF51366">
    <property type="entry name" value="Ribulose-phoshate binding barrel"/>
    <property type="match status" value="1"/>
</dbReference>
<keyword evidence="4 9" id="KW-0028">Amino-acid biosynthesis</keyword>
<evidence type="ECO:0000256" key="10">
    <source>
        <dbReference type="RuleBase" id="RU003662"/>
    </source>
</evidence>
<evidence type="ECO:0000256" key="2">
    <source>
        <dbReference type="ARBA" id="ARBA00004733"/>
    </source>
</evidence>
<dbReference type="InterPro" id="IPR002028">
    <property type="entry name" value="Trp_synthase_suA"/>
</dbReference>
<keyword evidence="6 9" id="KW-0057">Aromatic amino acid biosynthesis</keyword>
<feature type="active site" description="Proton acceptor" evidence="9">
    <location>
        <position position="67"/>
    </location>
</feature>
<comment type="pathway">
    <text evidence="2 9">Amino-acid biosynthesis; L-tryptophan biosynthesis; L-tryptophan from chorismate: step 5/5.</text>
</comment>
<evidence type="ECO:0000313" key="12">
    <source>
        <dbReference type="Proteomes" id="UP001054925"/>
    </source>
</evidence>
<reference evidence="11" key="1">
    <citation type="submission" date="2021-12" db="EMBL/GenBank/DDBJ databases">
        <title>Draft genome sequence of Corynebacterium ammoniagenes strain T-723.</title>
        <authorList>
            <person name="Matsuzawa M."/>
            <person name="Hiratani M."/>
            <person name="Abe I."/>
            <person name="Tsuji Y."/>
            <person name="Nakamura J."/>
        </authorList>
    </citation>
    <scope>NUCLEOTIDE SEQUENCE</scope>
    <source>
        <strain evidence="11">T-723</strain>
    </source>
</reference>
<dbReference type="EMBL" id="BQKK01000004">
    <property type="protein sequence ID" value="GJN43368.1"/>
    <property type="molecule type" value="Genomic_DNA"/>
</dbReference>
<dbReference type="InterPro" id="IPR011060">
    <property type="entry name" value="RibuloseP-bd_barrel"/>
</dbReference>
<evidence type="ECO:0000313" key="11">
    <source>
        <dbReference type="EMBL" id="GJN43368.1"/>
    </source>
</evidence>
<name>A0AAV5G9J8_CORAM</name>
<sequence length="287" mass="30128">MSATRDGVARFEQLFSQLKEKNEGAFVPFIMLNDPTPDASLEIIRTVVNAGADALELGVPFSDPVADGPTIQGSHLRALDGGATVDGALNLVRQIREEFPDTPLGMLIYGNVPFTRGLDTFYEEFGAAGADAILLPDVPVREGAPFAAAAEKAGVAPVFIAPARATERTLEGVAKYSKGYIYAVSRDGVTGTEVESDTLGLDEVVANIHRYNGAPALLGFGISTPEHVADAVAAGAAGAITGSAITKIVDRYVSRETEDSPGAITDLDALKQEITDYVSQMKAATKK</sequence>
<organism evidence="11 12">
    <name type="scientific">Corynebacterium ammoniagenes</name>
    <name type="common">Brevibacterium ammoniagenes</name>
    <dbReference type="NCBI Taxonomy" id="1697"/>
    <lineage>
        <taxon>Bacteria</taxon>
        <taxon>Bacillati</taxon>
        <taxon>Actinomycetota</taxon>
        <taxon>Actinomycetes</taxon>
        <taxon>Mycobacteriales</taxon>
        <taxon>Corynebacteriaceae</taxon>
        <taxon>Corynebacterium</taxon>
    </lineage>
</organism>
<evidence type="ECO:0000256" key="5">
    <source>
        <dbReference type="ARBA" id="ARBA00022822"/>
    </source>
</evidence>
<keyword evidence="5 9" id="KW-0822">Tryptophan biosynthesis</keyword>
<comment type="caution">
    <text evidence="11">The sequence shown here is derived from an EMBL/GenBank/DDBJ whole genome shotgun (WGS) entry which is preliminary data.</text>
</comment>
<evidence type="ECO:0000256" key="6">
    <source>
        <dbReference type="ARBA" id="ARBA00023141"/>
    </source>
</evidence>
<evidence type="ECO:0000256" key="1">
    <source>
        <dbReference type="ARBA" id="ARBA00003365"/>
    </source>
</evidence>
<protein>
    <recommendedName>
        <fullName evidence="9">Tryptophan synthase alpha chain</fullName>
        <ecNumber evidence="9">4.2.1.20</ecNumber>
    </recommendedName>
</protein>
<dbReference type="NCBIfam" id="TIGR00262">
    <property type="entry name" value="trpA"/>
    <property type="match status" value="1"/>
</dbReference>
<dbReference type="GO" id="GO:0005829">
    <property type="term" value="C:cytosol"/>
    <property type="evidence" value="ECO:0007669"/>
    <property type="project" value="TreeGrafter"/>
</dbReference>
<feature type="active site" description="Proton acceptor" evidence="9">
    <location>
        <position position="56"/>
    </location>
</feature>
<evidence type="ECO:0000256" key="3">
    <source>
        <dbReference type="ARBA" id="ARBA00011270"/>
    </source>
</evidence>
<evidence type="ECO:0000256" key="4">
    <source>
        <dbReference type="ARBA" id="ARBA00022605"/>
    </source>
</evidence>
<comment type="catalytic activity">
    <reaction evidence="8 9">
        <text>(1S,2R)-1-C-(indol-3-yl)glycerol 3-phosphate + L-serine = D-glyceraldehyde 3-phosphate + L-tryptophan + H2O</text>
        <dbReference type="Rhea" id="RHEA:10532"/>
        <dbReference type="ChEBI" id="CHEBI:15377"/>
        <dbReference type="ChEBI" id="CHEBI:33384"/>
        <dbReference type="ChEBI" id="CHEBI:57912"/>
        <dbReference type="ChEBI" id="CHEBI:58866"/>
        <dbReference type="ChEBI" id="CHEBI:59776"/>
        <dbReference type="EC" id="4.2.1.20"/>
    </reaction>
</comment>
<dbReference type="FunFam" id="3.20.20.70:FF:000037">
    <property type="entry name" value="Tryptophan synthase alpha chain"/>
    <property type="match status" value="1"/>
</dbReference>
<dbReference type="GO" id="GO:0004834">
    <property type="term" value="F:tryptophan synthase activity"/>
    <property type="evidence" value="ECO:0007669"/>
    <property type="project" value="UniProtKB-UniRule"/>
</dbReference>
<proteinExistence type="inferred from homology"/>
<dbReference type="AlphaFoldDB" id="A0AAV5G9J8"/>
<evidence type="ECO:0000256" key="8">
    <source>
        <dbReference type="ARBA" id="ARBA00049047"/>
    </source>
</evidence>
<comment type="function">
    <text evidence="1 9">The alpha subunit is responsible for the aldol cleavage of indoleglycerol phosphate to indole and glyceraldehyde 3-phosphate.</text>
</comment>
<dbReference type="Gene3D" id="3.20.20.70">
    <property type="entry name" value="Aldolase class I"/>
    <property type="match status" value="1"/>
</dbReference>
<keyword evidence="7 9" id="KW-0456">Lyase</keyword>
<dbReference type="PANTHER" id="PTHR43406">
    <property type="entry name" value="TRYPTOPHAN SYNTHASE, ALPHA CHAIN"/>
    <property type="match status" value="1"/>
</dbReference>
<dbReference type="PROSITE" id="PS00167">
    <property type="entry name" value="TRP_SYNTHASE_ALPHA"/>
    <property type="match status" value="1"/>
</dbReference>
<dbReference type="PANTHER" id="PTHR43406:SF1">
    <property type="entry name" value="TRYPTOPHAN SYNTHASE ALPHA CHAIN, CHLOROPLASTIC"/>
    <property type="match status" value="1"/>
</dbReference>
<evidence type="ECO:0000256" key="9">
    <source>
        <dbReference type="HAMAP-Rule" id="MF_00131"/>
    </source>
</evidence>